<feature type="chain" id="PRO_5034240802" evidence="3">
    <location>
        <begin position="21"/>
        <end position="328"/>
    </location>
</feature>
<feature type="signal peptide" evidence="3">
    <location>
        <begin position="1"/>
        <end position="20"/>
    </location>
</feature>
<dbReference type="PANTHER" id="PTHR28645">
    <property type="entry name" value="TRANSMEMBRANE PROTEIN 119"/>
    <property type="match status" value="1"/>
</dbReference>
<protein>
    <submittedName>
        <fullName evidence="4">Transmembrane protein 119</fullName>
    </submittedName>
</protein>
<evidence type="ECO:0000256" key="3">
    <source>
        <dbReference type="SAM" id="SignalP"/>
    </source>
</evidence>
<dbReference type="GO" id="GO:0005886">
    <property type="term" value="C:plasma membrane"/>
    <property type="evidence" value="ECO:0007669"/>
    <property type="project" value="TreeGrafter"/>
</dbReference>
<dbReference type="Pfam" id="PF15724">
    <property type="entry name" value="TMEM119"/>
    <property type="match status" value="1"/>
</dbReference>
<dbReference type="GO" id="GO:0045669">
    <property type="term" value="P:positive regulation of osteoblast differentiation"/>
    <property type="evidence" value="ECO:0007669"/>
    <property type="project" value="TreeGrafter"/>
</dbReference>
<keyword evidence="2" id="KW-1133">Transmembrane helix</keyword>
<dbReference type="GO" id="GO:0033690">
    <property type="term" value="P:positive regulation of osteoblast proliferation"/>
    <property type="evidence" value="ECO:0007669"/>
    <property type="project" value="TreeGrafter"/>
</dbReference>
<dbReference type="GO" id="GO:0001503">
    <property type="term" value="P:ossification"/>
    <property type="evidence" value="ECO:0007669"/>
    <property type="project" value="InterPro"/>
</dbReference>
<dbReference type="PANTHER" id="PTHR28645:SF1">
    <property type="entry name" value="TRANSMEMBRANE PROTEIN 119"/>
    <property type="match status" value="1"/>
</dbReference>
<accession>A0A8C5LNY4</accession>
<dbReference type="Ensembl" id="ENSLLET00000003139.1">
    <property type="protein sequence ID" value="ENSLLEP00000003016.1"/>
    <property type="gene ID" value="ENSLLEG00000001936.1"/>
</dbReference>
<dbReference type="Proteomes" id="UP000694569">
    <property type="component" value="Unplaced"/>
</dbReference>
<evidence type="ECO:0000256" key="1">
    <source>
        <dbReference type="SAM" id="MobiDB-lite"/>
    </source>
</evidence>
<gene>
    <name evidence="4" type="primary">TMEM119</name>
</gene>
<dbReference type="InterPro" id="IPR031453">
    <property type="entry name" value="TMEM119"/>
</dbReference>
<keyword evidence="3" id="KW-0732">Signal</keyword>
<dbReference type="GeneTree" id="ENSGT00390000017134"/>
<name>A0A8C5LNY4_9ANUR</name>
<feature type="region of interest" description="Disordered" evidence="1">
    <location>
        <begin position="31"/>
        <end position="63"/>
    </location>
</feature>
<feature type="compositionally biased region" description="Polar residues" evidence="1">
    <location>
        <begin position="191"/>
        <end position="203"/>
    </location>
</feature>
<organism evidence="4 5">
    <name type="scientific">Leptobrachium leishanense</name>
    <name type="common">Leishan spiny toad</name>
    <dbReference type="NCBI Taxonomy" id="445787"/>
    <lineage>
        <taxon>Eukaryota</taxon>
        <taxon>Metazoa</taxon>
        <taxon>Chordata</taxon>
        <taxon>Craniata</taxon>
        <taxon>Vertebrata</taxon>
        <taxon>Euteleostomi</taxon>
        <taxon>Amphibia</taxon>
        <taxon>Batrachia</taxon>
        <taxon>Anura</taxon>
        <taxon>Pelobatoidea</taxon>
        <taxon>Megophryidae</taxon>
        <taxon>Leptobrachium</taxon>
    </lineage>
</organism>
<dbReference type="OrthoDB" id="8943443at2759"/>
<feature type="compositionally biased region" description="Low complexity" evidence="1">
    <location>
        <begin position="204"/>
        <end position="232"/>
    </location>
</feature>
<evidence type="ECO:0000313" key="4">
    <source>
        <dbReference type="Ensembl" id="ENSLLEP00000003016.1"/>
    </source>
</evidence>
<sequence length="328" mass="35246">MGIYVIFCVFLFITPSICMARFTPSESDLSVGSGDGESSSMSSPTEGYELNDYTTEGSGTNTSGTSKSVNILQTITHFLKEYMLLAIVVGSLAIVLIFIICAAVIMSHRHKASAYYPSSFAQKEYVNHDDTSGGSKAFSEIPEKVQDAKAEEVVDSTKQLQADIINAAQNLKSPTKGGSFKDGQKTRSEPTETAPQETTLQEVTPQEATQKETTAQETAPQEETPQQTTPQEDTADTNKGDAEETTPVNDQEESPPNKVEELPSEQVEETKPAGESQEASVEEGKQEAQKEVNGIAEDASPMSCEGNPMINNSSEEQGSQQSSEACAV</sequence>
<keyword evidence="2" id="KW-0812">Transmembrane</keyword>
<proteinExistence type="predicted"/>
<evidence type="ECO:0000256" key="2">
    <source>
        <dbReference type="SAM" id="Phobius"/>
    </source>
</evidence>
<dbReference type="AlphaFoldDB" id="A0A8C5LNY4"/>
<feature type="region of interest" description="Disordered" evidence="1">
    <location>
        <begin position="167"/>
        <end position="328"/>
    </location>
</feature>
<keyword evidence="5" id="KW-1185">Reference proteome</keyword>
<keyword evidence="2" id="KW-0472">Membrane</keyword>
<feature type="transmembrane region" description="Helical" evidence="2">
    <location>
        <begin position="82"/>
        <end position="105"/>
    </location>
</feature>
<reference evidence="4" key="1">
    <citation type="submission" date="2025-08" db="UniProtKB">
        <authorList>
            <consortium name="Ensembl"/>
        </authorList>
    </citation>
    <scope>IDENTIFICATION</scope>
</reference>
<reference evidence="4" key="2">
    <citation type="submission" date="2025-09" db="UniProtKB">
        <authorList>
            <consortium name="Ensembl"/>
        </authorList>
    </citation>
    <scope>IDENTIFICATION</scope>
</reference>
<evidence type="ECO:0000313" key="5">
    <source>
        <dbReference type="Proteomes" id="UP000694569"/>
    </source>
</evidence>
<dbReference type="GO" id="GO:0030501">
    <property type="term" value="P:positive regulation of bone mineralization"/>
    <property type="evidence" value="ECO:0007669"/>
    <property type="project" value="TreeGrafter"/>
</dbReference>
<feature type="compositionally biased region" description="Low complexity" evidence="1">
    <location>
        <begin position="313"/>
        <end position="328"/>
    </location>
</feature>